<dbReference type="InterPro" id="IPR051010">
    <property type="entry name" value="BCAA_transport"/>
</dbReference>
<dbReference type="SUPFAM" id="SSF53822">
    <property type="entry name" value="Periplasmic binding protein-like I"/>
    <property type="match status" value="1"/>
</dbReference>
<dbReference type="EMBL" id="UINC01035178">
    <property type="protein sequence ID" value="SVB27174.1"/>
    <property type="molecule type" value="Genomic_DNA"/>
</dbReference>
<organism evidence="3">
    <name type="scientific">marine metagenome</name>
    <dbReference type="NCBI Taxonomy" id="408172"/>
    <lineage>
        <taxon>unclassified sequences</taxon>
        <taxon>metagenomes</taxon>
        <taxon>ecological metagenomes</taxon>
    </lineage>
</organism>
<evidence type="ECO:0000313" key="3">
    <source>
        <dbReference type="EMBL" id="SVB27174.1"/>
    </source>
</evidence>
<dbReference type="Gene3D" id="3.40.50.2300">
    <property type="match status" value="1"/>
</dbReference>
<dbReference type="PANTHER" id="PTHR30483:SF6">
    <property type="entry name" value="PERIPLASMIC BINDING PROTEIN OF ABC TRANSPORTER FOR NATURAL AMINO ACIDS"/>
    <property type="match status" value="1"/>
</dbReference>
<reference evidence="3" key="1">
    <citation type="submission" date="2018-05" db="EMBL/GenBank/DDBJ databases">
        <authorList>
            <person name="Lanie J.A."/>
            <person name="Ng W.-L."/>
            <person name="Kazmierczak K.M."/>
            <person name="Andrzejewski T.M."/>
            <person name="Davidsen T.M."/>
            <person name="Wayne K.J."/>
            <person name="Tettelin H."/>
            <person name="Glass J.I."/>
            <person name="Rusch D."/>
            <person name="Podicherti R."/>
            <person name="Tsui H.-C.T."/>
            <person name="Winkler M.E."/>
        </authorList>
    </citation>
    <scope>NUCLEOTIDE SEQUENCE</scope>
</reference>
<dbReference type="PANTHER" id="PTHR30483">
    <property type="entry name" value="LEUCINE-SPECIFIC-BINDING PROTEIN"/>
    <property type="match status" value="1"/>
</dbReference>
<gene>
    <name evidence="3" type="ORF">METZ01_LOCUS180028</name>
</gene>
<protein>
    <recommendedName>
        <fullName evidence="2">Leucine-binding protein domain-containing protein</fullName>
    </recommendedName>
</protein>
<evidence type="ECO:0000259" key="2">
    <source>
        <dbReference type="Pfam" id="PF13458"/>
    </source>
</evidence>
<sequence>MKFILLLASIIYLSLSNFYCLAKEAKSDEGILKVGLIVPLSGRHQEIGKSVLNSIRLALSKINNDRIEIFPKDNYSNPEKTLFAARQLESEGVRIVIGPVFHQNLINLG</sequence>
<dbReference type="AlphaFoldDB" id="A0A382CMV9"/>
<name>A0A382CMV9_9ZZZZ</name>
<accession>A0A382CMV9</accession>
<dbReference type="Pfam" id="PF13458">
    <property type="entry name" value="Peripla_BP_6"/>
    <property type="match status" value="1"/>
</dbReference>
<feature type="domain" description="Leucine-binding protein" evidence="2">
    <location>
        <begin position="32"/>
        <end position="101"/>
    </location>
</feature>
<dbReference type="InterPro" id="IPR028081">
    <property type="entry name" value="Leu-bd"/>
</dbReference>
<evidence type="ECO:0000256" key="1">
    <source>
        <dbReference type="ARBA" id="ARBA00022729"/>
    </source>
</evidence>
<dbReference type="InterPro" id="IPR028082">
    <property type="entry name" value="Peripla_BP_I"/>
</dbReference>
<proteinExistence type="predicted"/>
<feature type="non-terminal residue" evidence="3">
    <location>
        <position position="109"/>
    </location>
</feature>
<keyword evidence="1" id="KW-0732">Signal</keyword>